<name>A0AB34FN49_9HYPO</name>
<feature type="compositionally biased region" description="Polar residues" evidence="2">
    <location>
        <begin position="191"/>
        <end position="200"/>
    </location>
</feature>
<dbReference type="SUPFAM" id="SSF54160">
    <property type="entry name" value="Chromo domain-like"/>
    <property type="match status" value="1"/>
</dbReference>
<dbReference type="Gene3D" id="2.40.50.40">
    <property type="match status" value="1"/>
</dbReference>
<gene>
    <name evidence="4" type="primary">CHP1</name>
    <name evidence="4" type="ORF">O9K51_06606</name>
</gene>
<feature type="region of interest" description="Disordered" evidence="2">
    <location>
        <begin position="486"/>
        <end position="507"/>
    </location>
</feature>
<dbReference type="GO" id="GO:0006338">
    <property type="term" value="P:chromatin remodeling"/>
    <property type="evidence" value="ECO:0007669"/>
    <property type="project" value="UniProtKB-ARBA"/>
</dbReference>
<dbReference type="EMBL" id="JAQHRD010000005">
    <property type="protein sequence ID" value="KAJ6440814.1"/>
    <property type="molecule type" value="Genomic_DNA"/>
</dbReference>
<dbReference type="InterPro" id="IPR016197">
    <property type="entry name" value="Chromo-like_dom_sf"/>
</dbReference>
<evidence type="ECO:0000313" key="4">
    <source>
        <dbReference type="EMBL" id="KAJ6440814.1"/>
    </source>
</evidence>
<comment type="subunit">
    <text evidence="1">Component of the NuA4 histone acetyltransferase complex.</text>
</comment>
<feature type="compositionally biased region" description="Low complexity" evidence="2">
    <location>
        <begin position="367"/>
        <end position="382"/>
    </location>
</feature>
<accession>A0AB34FN49</accession>
<feature type="domain" description="Chromo" evidence="3">
    <location>
        <begin position="33"/>
        <end position="68"/>
    </location>
</feature>
<feature type="compositionally biased region" description="Low complexity" evidence="2">
    <location>
        <begin position="491"/>
        <end position="506"/>
    </location>
</feature>
<dbReference type="Pfam" id="PF00385">
    <property type="entry name" value="Chromo"/>
    <property type="match status" value="1"/>
</dbReference>
<protein>
    <submittedName>
        <fullName evidence="4">Chromo domain-containing protein</fullName>
    </submittedName>
</protein>
<dbReference type="Proteomes" id="UP001163105">
    <property type="component" value="Unassembled WGS sequence"/>
</dbReference>
<feature type="compositionally biased region" description="Basic and acidic residues" evidence="2">
    <location>
        <begin position="154"/>
        <end position="168"/>
    </location>
</feature>
<keyword evidence="5" id="KW-1185">Reference proteome</keyword>
<comment type="caution">
    <text evidence="4">The sequence shown here is derived from an EMBL/GenBank/DDBJ whole genome shotgun (WGS) entry which is preliminary data.</text>
</comment>
<dbReference type="InterPro" id="IPR023780">
    <property type="entry name" value="Chromo_domain"/>
</dbReference>
<evidence type="ECO:0000259" key="3">
    <source>
        <dbReference type="PROSITE" id="PS50013"/>
    </source>
</evidence>
<feature type="region of interest" description="Disordered" evidence="2">
    <location>
        <begin position="348"/>
        <end position="453"/>
    </location>
</feature>
<dbReference type="SMART" id="SM00298">
    <property type="entry name" value="CHROMO"/>
    <property type="match status" value="1"/>
</dbReference>
<evidence type="ECO:0000256" key="2">
    <source>
        <dbReference type="SAM" id="MobiDB-lite"/>
    </source>
</evidence>
<proteinExistence type="predicted"/>
<feature type="compositionally biased region" description="Low complexity" evidence="2">
    <location>
        <begin position="268"/>
        <end position="280"/>
    </location>
</feature>
<feature type="region of interest" description="Disordered" evidence="2">
    <location>
        <begin position="243"/>
        <end position="317"/>
    </location>
</feature>
<dbReference type="InterPro" id="IPR000953">
    <property type="entry name" value="Chromo/chromo_shadow_dom"/>
</dbReference>
<organism evidence="4 5">
    <name type="scientific">Purpureocillium lavendulum</name>
    <dbReference type="NCBI Taxonomy" id="1247861"/>
    <lineage>
        <taxon>Eukaryota</taxon>
        <taxon>Fungi</taxon>
        <taxon>Dikarya</taxon>
        <taxon>Ascomycota</taxon>
        <taxon>Pezizomycotina</taxon>
        <taxon>Sordariomycetes</taxon>
        <taxon>Hypocreomycetidae</taxon>
        <taxon>Hypocreales</taxon>
        <taxon>Ophiocordycipitaceae</taxon>
        <taxon>Purpureocillium</taxon>
    </lineage>
</organism>
<feature type="compositionally biased region" description="Polar residues" evidence="2">
    <location>
        <begin position="283"/>
        <end position="296"/>
    </location>
</feature>
<sequence length="1350" mass="151426">MATSTQFSTDQEMKDDVSITSTIDEMHDSEEEFTVTRLLAERSLKNRTHYLVDWEGWPLDEATWEPEEAFSAETIAEWEATKRSTGTKTAVGFRLRDWEDAVRESIRQKRARHDRRNLKRLAQGLETTDFSDEREELLMAVCKSIDDDTDPDDDGSHADQPAVRHEAVTDVDDDMTVLDTLRSSSHDRRQQSIAQKTSMDASPLGPKYISSLAAVGPKSASTRTETASCPAGAERSLTAKLFAASGKPNKPSAPTSIGISGTKPETQRNSAVNNSRSNAAQPGPSSQMHGSLSTRIPPSRPDLSAKSPRETVNVFVGGKVGKRRRKLSEVVLDPTKEPRLLKARHQNLAQKQLRDNEGTRAPNFPLPFRRNPSPTSRRNSAPDASHLSANAHKEVAQEAGGSVRRSSMGSNLLLRSGVDEEDLKEKAVDSRQGQRNLQKKGRTVRFGDPPEVEDYEVPAENESLFVEQDIAMLDLDQEGTGIIPERIAPMDNSSSTDPSPNNSLSTVRKSCRFGSDTAQPLVVDFIGVPSDETQNPWAAHFRHQDQLVFTHSCTARDFLHSESSRSDELCRGHAVGVSDPRQLHRVSTHVESGALALLCHSGEYYILVFSLKSDEWSTLRNSEALTGDAALNFVLFRSAPLFHQTMLAPVAFMPIEQVAVSEPRAHERIPMFDLVFGSMLDKLLPPVSQRPQNVSFFLAFPPSAEQEALLMVQWLQLAIPGCEIKSSMKPGDWSAFIAPKHGVVVIHEKVFWAIRSFPHISDILHASKSNFSFWLFRRPLLSMERFSQPDPALSEVSAELCPILRPGTAILVTPSFLVSQPEQAYNFFKWCFQIFSHTSQSYYPGNLAVCADFEDFVLDLAMEKAETYSRRQKPSRHVAERDIEARMKTWRLVRELLAESSEGGDSRVVLAPDTIDGNDEQSLVNWFGWWTMTHMDQLRKFSVLGSSYQRPERMTRLIRPGRFEFQVQNQRRQARDDVPEKPPPLRLIYSDDGVAIRDFLFNLNEQARSTAFCPVAVYTYPVSYWHGDMAFHFGDYNSDFDSYSNWFKVLGDFLGSPEAKGRVNTFSGLFYTIEASWRANDARPEKGRAAHRRPWAVVYRPVDLHRKPWKSMELLIWDYTAKHKTSSDAVRLTDLIDAQQELVQMVKNQSVEKDLLPLSRVWLGSTLAGELRSGLMHSLDITLDWLSKVCGDTKNWMPLPAAILKAQGWKQVSAAETQMDPAPQHLMPTEAMAVDIVNGDASDDEGEAAATTTIFQPPSGAGRHSENGSKNLLYAWAEAKLKTGQRGKSEYTFQPTMQWYQEQLRDGRGFHHIQVSSWEPLFERYAIVDPKRAQAAAFGNSEEGNRAADA</sequence>
<reference evidence="4" key="1">
    <citation type="submission" date="2023-01" db="EMBL/GenBank/DDBJ databases">
        <title>The growth and conidiation of Purpureocillium lavendulum are regulated by nitrogen source and histone H3K14 acetylation.</title>
        <authorList>
            <person name="Tang P."/>
            <person name="Han J."/>
            <person name="Zhang C."/>
            <person name="Tang P."/>
            <person name="Qi F."/>
            <person name="Zhang K."/>
            <person name="Liang L."/>
        </authorList>
    </citation>
    <scope>NUCLEOTIDE SEQUENCE</scope>
    <source>
        <strain evidence="4">YMF1.00683</strain>
    </source>
</reference>
<evidence type="ECO:0000313" key="5">
    <source>
        <dbReference type="Proteomes" id="UP001163105"/>
    </source>
</evidence>
<dbReference type="PROSITE" id="PS50013">
    <property type="entry name" value="CHROMO_2"/>
    <property type="match status" value="1"/>
</dbReference>
<evidence type="ECO:0000256" key="1">
    <source>
        <dbReference type="ARBA" id="ARBA00011353"/>
    </source>
</evidence>
<dbReference type="CDD" id="cd18966">
    <property type="entry name" value="chromodomain"/>
    <property type="match status" value="1"/>
</dbReference>
<feature type="region of interest" description="Disordered" evidence="2">
    <location>
        <begin position="145"/>
        <end position="205"/>
    </location>
</feature>